<evidence type="ECO:0000259" key="2">
    <source>
        <dbReference type="Pfam" id="PF07596"/>
    </source>
</evidence>
<evidence type="ECO:0000313" key="3">
    <source>
        <dbReference type="EMBL" id="QJW96442.1"/>
    </source>
</evidence>
<dbReference type="RefSeq" id="WP_171472025.1">
    <property type="nucleotide sequence ID" value="NZ_CP053452.2"/>
</dbReference>
<dbReference type="NCBIfam" id="TIGR04294">
    <property type="entry name" value="pre_pil_HX9DG"/>
    <property type="match status" value="1"/>
</dbReference>
<feature type="transmembrane region" description="Helical" evidence="1">
    <location>
        <begin position="12"/>
        <end position="35"/>
    </location>
</feature>
<dbReference type="Gene3D" id="3.30.700.10">
    <property type="entry name" value="Glycoprotein, Type 4 Pilin"/>
    <property type="match status" value="1"/>
</dbReference>
<gene>
    <name evidence="3" type="ORF">FTUN_3999</name>
</gene>
<evidence type="ECO:0000256" key="1">
    <source>
        <dbReference type="SAM" id="Phobius"/>
    </source>
</evidence>
<dbReference type="PANTHER" id="PTHR30093">
    <property type="entry name" value="GENERAL SECRETION PATHWAY PROTEIN G"/>
    <property type="match status" value="1"/>
</dbReference>
<dbReference type="KEGG" id="ftj:FTUN_3999"/>
<evidence type="ECO:0000313" key="4">
    <source>
        <dbReference type="Proteomes" id="UP000503447"/>
    </source>
</evidence>
<dbReference type="InterPro" id="IPR027558">
    <property type="entry name" value="Pre_pil_HX9DG_C"/>
</dbReference>
<keyword evidence="1" id="KW-1133">Transmembrane helix</keyword>
<dbReference type="InterPro" id="IPR012902">
    <property type="entry name" value="N_methyl_site"/>
</dbReference>
<dbReference type="InterPro" id="IPR011453">
    <property type="entry name" value="DUF1559"/>
</dbReference>
<keyword evidence="1" id="KW-0812">Transmembrane</keyword>
<sequence>MRLASGRSRRGFTLIELLVVIAIIAILIGLLLPAVQKVREAAARMSCQNNLKQMGLGMQNLAGTYSGKLPPAIGSFPTFQGDKRAISDNSPNSSFAGALVYLLPYIEQQNAYNWFQNKGGTGYDVEQGANPQSIGGCPWDGSNGIQTPKPYVCPSDPTYNPQTWGGIGSYALNGMIFQADWVGYSTFPTSIADGTSQTIFFTETYAGGNYNFSNAQTNLWWWDYNTFQTPTSSNGDCGPLNFVGASYPPLFAPSPTYCNTNFAATGWGGNFSVCGCRATSPHTGGINVGLGDGSVRTLSPGVSGGTWYAACTPSNGEVLGSDW</sequence>
<dbReference type="Pfam" id="PF07596">
    <property type="entry name" value="SBP_bac_10"/>
    <property type="match status" value="1"/>
</dbReference>
<dbReference type="Pfam" id="PF07963">
    <property type="entry name" value="N_methyl"/>
    <property type="match status" value="1"/>
</dbReference>
<keyword evidence="1" id="KW-0472">Membrane</keyword>
<dbReference type="Proteomes" id="UP000503447">
    <property type="component" value="Chromosome"/>
</dbReference>
<keyword evidence="4" id="KW-1185">Reference proteome</keyword>
<dbReference type="PROSITE" id="PS00409">
    <property type="entry name" value="PROKAR_NTER_METHYL"/>
    <property type="match status" value="1"/>
</dbReference>
<reference evidence="4" key="1">
    <citation type="submission" date="2020-05" db="EMBL/GenBank/DDBJ databases">
        <title>Frigoriglobus tundricola gen. nov., sp. nov., a psychrotolerant cellulolytic planctomycete of the family Gemmataceae with two divergent copies of 16S rRNA gene.</title>
        <authorList>
            <person name="Kulichevskaya I.S."/>
            <person name="Ivanova A.A."/>
            <person name="Naumoff D.G."/>
            <person name="Beletsky A.V."/>
            <person name="Rijpstra W.I.C."/>
            <person name="Sinninghe Damste J.S."/>
            <person name="Mardanov A.V."/>
            <person name="Ravin N.V."/>
            <person name="Dedysh S.N."/>
        </authorList>
    </citation>
    <scope>NUCLEOTIDE SEQUENCE [LARGE SCALE GENOMIC DNA]</scope>
    <source>
        <strain evidence="4">PL17</strain>
    </source>
</reference>
<proteinExistence type="predicted"/>
<accession>A0A6M5YU46</accession>
<dbReference type="EMBL" id="CP053452">
    <property type="protein sequence ID" value="QJW96442.1"/>
    <property type="molecule type" value="Genomic_DNA"/>
</dbReference>
<name>A0A6M5YU46_9BACT</name>
<feature type="domain" description="DUF1559" evidence="2">
    <location>
        <begin position="36"/>
        <end position="299"/>
    </location>
</feature>
<dbReference type="InterPro" id="IPR045584">
    <property type="entry name" value="Pilin-like"/>
</dbReference>
<protein>
    <recommendedName>
        <fullName evidence="2">DUF1559 domain-containing protein</fullName>
    </recommendedName>
</protein>
<dbReference type="SUPFAM" id="SSF54523">
    <property type="entry name" value="Pili subunits"/>
    <property type="match status" value="1"/>
</dbReference>
<dbReference type="PANTHER" id="PTHR30093:SF2">
    <property type="entry name" value="TYPE II SECRETION SYSTEM PROTEIN H"/>
    <property type="match status" value="1"/>
</dbReference>
<dbReference type="AlphaFoldDB" id="A0A6M5YU46"/>
<organism evidence="3 4">
    <name type="scientific">Frigoriglobus tundricola</name>
    <dbReference type="NCBI Taxonomy" id="2774151"/>
    <lineage>
        <taxon>Bacteria</taxon>
        <taxon>Pseudomonadati</taxon>
        <taxon>Planctomycetota</taxon>
        <taxon>Planctomycetia</taxon>
        <taxon>Gemmatales</taxon>
        <taxon>Gemmataceae</taxon>
        <taxon>Frigoriglobus</taxon>
    </lineage>
</organism>
<dbReference type="NCBIfam" id="TIGR02532">
    <property type="entry name" value="IV_pilin_GFxxxE"/>
    <property type="match status" value="1"/>
</dbReference>